<dbReference type="PANTHER" id="PTHR36091:SF1">
    <property type="entry name" value="ALTERED INHERITANCE OF MITOCHONDRIA PROTEIN 9, MITOCHONDRIAL"/>
    <property type="match status" value="1"/>
</dbReference>
<evidence type="ECO:0000256" key="4">
    <source>
        <dbReference type="ARBA" id="ARBA00022946"/>
    </source>
</evidence>
<evidence type="ECO:0000256" key="3">
    <source>
        <dbReference type="ARBA" id="ARBA00016197"/>
    </source>
</evidence>
<organism evidence="8 9">
    <name type="scientific">Capronia epimyces CBS 606.96</name>
    <dbReference type="NCBI Taxonomy" id="1182542"/>
    <lineage>
        <taxon>Eukaryota</taxon>
        <taxon>Fungi</taxon>
        <taxon>Dikarya</taxon>
        <taxon>Ascomycota</taxon>
        <taxon>Pezizomycotina</taxon>
        <taxon>Eurotiomycetes</taxon>
        <taxon>Chaetothyriomycetidae</taxon>
        <taxon>Chaetothyriales</taxon>
        <taxon>Herpotrichiellaceae</taxon>
        <taxon>Capronia</taxon>
    </lineage>
</organism>
<dbReference type="PANTHER" id="PTHR36091">
    <property type="entry name" value="ALTERED INHERITANCE OF MITOCHONDRIA PROTEIN 9, MITOCHONDRIAL"/>
    <property type="match status" value="1"/>
</dbReference>
<evidence type="ECO:0000256" key="5">
    <source>
        <dbReference type="ARBA" id="ARBA00023128"/>
    </source>
</evidence>
<dbReference type="RefSeq" id="XP_007730944.1">
    <property type="nucleotide sequence ID" value="XM_007732754.1"/>
</dbReference>
<comment type="subcellular location">
    <subcellularLocation>
        <location evidence="1">Mitochondrion</location>
    </subcellularLocation>
</comment>
<evidence type="ECO:0000256" key="6">
    <source>
        <dbReference type="ARBA" id="ARBA00031849"/>
    </source>
</evidence>
<evidence type="ECO:0000256" key="1">
    <source>
        <dbReference type="ARBA" id="ARBA00004173"/>
    </source>
</evidence>
<accession>W9Y9M2</accession>
<dbReference type="InterPro" id="IPR011009">
    <property type="entry name" value="Kinase-like_dom_sf"/>
</dbReference>
<dbReference type="InterPro" id="IPR002575">
    <property type="entry name" value="Aminoglycoside_PTrfase"/>
</dbReference>
<sequence length="527" mass="59715">MSLTGKYLSPVVVSSINDYEDLDPYGYSDGKWLRNDKENQQARRISFNFDALRRRVVEISNAESISTFEKKDGGFNRVFIFTTNNGKMVVAKVPVCIAGPPKLTTRSEVATMKFLKKHSSVPLPAIYDWSDDRTNEIGSEYIIMEYVSGVSLHVKWLYMTVDQRIKCIKNIRQNLSSMNDISFPAYGSLYTTDDQVDPAITLTQDDQFCIGPHVATRYWDCNVGFSRYYHLVPPNRGPWSDLSAWSDGLIDAGISRVPPYDKSSGRRPRYFGTPSMHLRVLEEGRLLLRKMSQDLKIRANATPTLCHPDLHKRNIVVAPDDPTTVISFLDWQSAGIDPAFSLADVRPDFIVAPDHADNPSNNGVATQSHSQVYADALSVCIEFYFPNLARAQSLGPHILQPFRFAHRTWIDGVVALQHDLFEVARRWKDLGFEGICPFPLPDAEAIAAHDSNYKYFIAAQNLREQVVRYLNISPDGWVPSDAWDATKLLYQELYSQARQAILSAEDSDDEEPVKTEDDLRAIWPFDL</sequence>
<dbReference type="Proteomes" id="UP000019478">
    <property type="component" value="Unassembled WGS sequence"/>
</dbReference>
<dbReference type="OrthoDB" id="2831558at2759"/>
<comment type="similarity">
    <text evidence="2">Belongs to the AIM9 family.</text>
</comment>
<keyword evidence="4" id="KW-0809">Transit peptide</keyword>
<dbReference type="eggNOG" id="ENOG502SIYK">
    <property type="taxonomic scope" value="Eukaryota"/>
</dbReference>
<reference evidence="8 9" key="1">
    <citation type="submission" date="2013-03" db="EMBL/GenBank/DDBJ databases">
        <title>The Genome Sequence of Capronia epimyces CBS 606.96.</title>
        <authorList>
            <consortium name="The Broad Institute Genomics Platform"/>
            <person name="Cuomo C."/>
            <person name="de Hoog S."/>
            <person name="Gorbushina A."/>
            <person name="Walker B."/>
            <person name="Young S.K."/>
            <person name="Zeng Q."/>
            <person name="Gargeya S."/>
            <person name="Fitzgerald M."/>
            <person name="Haas B."/>
            <person name="Abouelleil A."/>
            <person name="Allen A.W."/>
            <person name="Alvarado L."/>
            <person name="Arachchi H.M."/>
            <person name="Berlin A.M."/>
            <person name="Chapman S.B."/>
            <person name="Gainer-Dewar J."/>
            <person name="Goldberg J."/>
            <person name="Griggs A."/>
            <person name="Gujja S."/>
            <person name="Hansen M."/>
            <person name="Howarth C."/>
            <person name="Imamovic A."/>
            <person name="Ireland A."/>
            <person name="Larimer J."/>
            <person name="McCowan C."/>
            <person name="Murphy C."/>
            <person name="Pearson M."/>
            <person name="Poon T.W."/>
            <person name="Priest M."/>
            <person name="Roberts A."/>
            <person name="Saif S."/>
            <person name="Shea T."/>
            <person name="Sisk P."/>
            <person name="Sykes S."/>
            <person name="Wortman J."/>
            <person name="Nusbaum C."/>
            <person name="Birren B."/>
        </authorList>
    </citation>
    <scope>NUCLEOTIDE SEQUENCE [LARGE SCALE GENOMIC DNA]</scope>
    <source>
        <strain evidence="8 9">CBS 606.96</strain>
    </source>
</reference>
<gene>
    <name evidence="8" type="ORF">A1O3_02614</name>
</gene>
<protein>
    <recommendedName>
        <fullName evidence="3">Altered inheritance of mitochondria protein 9, mitochondrial</fullName>
    </recommendedName>
    <alternativeName>
        <fullName evidence="6">Found in mitochondrial proteome protein 29</fullName>
    </alternativeName>
</protein>
<dbReference type="Gene3D" id="3.30.200.20">
    <property type="entry name" value="Phosphorylase Kinase, domain 1"/>
    <property type="match status" value="1"/>
</dbReference>
<dbReference type="HOGENOM" id="CLU_019189_3_0_1"/>
<dbReference type="AlphaFoldDB" id="W9Y9M2"/>
<evidence type="ECO:0000313" key="8">
    <source>
        <dbReference type="EMBL" id="EXJ89547.1"/>
    </source>
</evidence>
<dbReference type="InterPro" id="IPR051035">
    <property type="entry name" value="Mito_inheritance_9"/>
</dbReference>
<evidence type="ECO:0000256" key="2">
    <source>
        <dbReference type="ARBA" id="ARBA00005543"/>
    </source>
</evidence>
<dbReference type="Pfam" id="PF01636">
    <property type="entry name" value="APH"/>
    <property type="match status" value="1"/>
</dbReference>
<dbReference type="Gene3D" id="3.90.1200.10">
    <property type="match status" value="1"/>
</dbReference>
<evidence type="ECO:0000313" key="9">
    <source>
        <dbReference type="Proteomes" id="UP000019478"/>
    </source>
</evidence>
<dbReference type="SUPFAM" id="SSF56112">
    <property type="entry name" value="Protein kinase-like (PK-like)"/>
    <property type="match status" value="1"/>
</dbReference>
<evidence type="ECO:0000259" key="7">
    <source>
        <dbReference type="Pfam" id="PF01636"/>
    </source>
</evidence>
<dbReference type="EMBL" id="AMGY01000002">
    <property type="protein sequence ID" value="EXJ89547.1"/>
    <property type="molecule type" value="Genomic_DNA"/>
</dbReference>
<keyword evidence="9" id="KW-1185">Reference proteome</keyword>
<dbReference type="GO" id="GO:0005739">
    <property type="term" value="C:mitochondrion"/>
    <property type="evidence" value="ECO:0007669"/>
    <property type="project" value="UniProtKB-SubCell"/>
</dbReference>
<dbReference type="STRING" id="1182542.W9Y9M2"/>
<proteinExistence type="inferred from homology"/>
<keyword evidence="5" id="KW-0496">Mitochondrion</keyword>
<dbReference type="GeneID" id="19166744"/>
<name>W9Y9M2_9EURO</name>
<feature type="domain" description="Aminoglycoside phosphotransferase" evidence="7">
    <location>
        <begin position="297"/>
        <end position="339"/>
    </location>
</feature>
<comment type="caution">
    <text evidence="8">The sequence shown here is derived from an EMBL/GenBank/DDBJ whole genome shotgun (WGS) entry which is preliminary data.</text>
</comment>